<feature type="non-terminal residue" evidence="1">
    <location>
        <position position="96"/>
    </location>
</feature>
<protein>
    <submittedName>
        <fullName evidence="1">Uncharacterized protein</fullName>
    </submittedName>
</protein>
<evidence type="ECO:0000313" key="1">
    <source>
        <dbReference type="EMBL" id="RMX38006.1"/>
    </source>
</evidence>
<keyword evidence="2" id="KW-1185">Reference proteome</keyword>
<proteinExistence type="predicted"/>
<gene>
    <name evidence="1" type="ORF">pdam_00012300</name>
</gene>
<dbReference type="AlphaFoldDB" id="A0A3M6T9B6"/>
<dbReference type="EMBL" id="RCHS01004059">
    <property type="protein sequence ID" value="RMX38006.1"/>
    <property type="molecule type" value="Genomic_DNA"/>
</dbReference>
<feature type="non-terminal residue" evidence="1">
    <location>
        <position position="1"/>
    </location>
</feature>
<comment type="caution">
    <text evidence="1">The sequence shown here is derived from an EMBL/GenBank/DDBJ whole genome shotgun (WGS) entry which is preliminary data.</text>
</comment>
<accession>A0A3M6T9B6</accession>
<organism evidence="1 2">
    <name type="scientific">Pocillopora damicornis</name>
    <name type="common">Cauliflower coral</name>
    <name type="synonym">Millepora damicornis</name>
    <dbReference type="NCBI Taxonomy" id="46731"/>
    <lineage>
        <taxon>Eukaryota</taxon>
        <taxon>Metazoa</taxon>
        <taxon>Cnidaria</taxon>
        <taxon>Anthozoa</taxon>
        <taxon>Hexacorallia</taxon>
        <taxon>Scleractinia</taxon>
        <taxon>Astrocoeniina</taxon>
        <taxon>Pocilloporidae</taxon>
        <taxon>Pocillopora</taxon>
    </lineage>
</organism>
<dbReference type="Proteomes" id="UP000275408">
    <property type="component" value="Unassembled WGS sequence"/>
</dbReference>
<reference evidence="1 2" key="1">
    <citation type="journal article" date="2018" name="Sci. Rep.">
        <title>Comparative analysis of the Pocillopora damicornis genome highlights role of immune system in coral evolution.</title>
        <authorList>
            <person name="Cunning R."/>
            <person name="Bay R.A."/>
            <person name="Gillette P."/>
            <person name="Baker A.C."/>
            <person name="Traylor-Knowles N."/>
        </authorList>
    </citation>
    <scope>NUCLEOTIDE SEQUENCE [LARGE SCALE GENOMIC DNA]</scope>
    <source>
        <strain evidence="1">RSMAS</strain>
        <tissue evidence="1">Whole animal</tissue>
    </source>
</reference>
<sequence length="96" mass="11142">LHKLISSATILQIYKAFILPHFQYCSTVWHYCGARNAEKKLPELYENRVYSSFCKLQPTWLSHPVTFSADNNNVWSTFFNYLAAKLWNSLPAGLRA</sequence>
<name>A0A3M6T9B6_POCDA</name>
<evidence type="ECO:0000313" key="2">
    <source>
        <dbReference type="Proteomes" id="UP000275408"/>
    </source>
</evidence>